<name>A0ABR2ZT78_9AGAR</name>
<dbReference type="EMBL" id="JBBXMP010000057">
    <property type="protein sequence ID" value="KAL0064766.1"/>
    <property type="molecule type" value="Genomic_DNA"/>
</dbReference>
<dbReference type="PRINTS" id="PR00385">
    <property type="entry name" value="P450"/>
</dbReference>
<dbReference type="Proteomes" id="UP001437256">
    <property type="component" value="Unassembled WGS sequence"/>
</dbReference>
<dbReference type="InterPro" id="IPR036396">
    <property type="entry name" value="Cyt_P450_sf"/>
</dbReference>
<keyword evidence="4" id="KW-0349">Heme</keyword>
<evidence type="ECO:0000256" key="6">
    <source>
        <dbReference type="ARBA" id="ARBA00023002"/>
    </source>
</evidence>
<evidence type="ECO:0000313" key="9">
    <source>
        <dbReference type="EMBL" id="KAL0064766.1"/>
    </source>
</evidence>
<dbReference type="PANTHER" id="PTHR46300">
    <property type="entry name" value="P450, PUTATIVE (EUROFUNG)-RELATED-RELATED"/>
    <property type="match status" value="1"/>
</dbReference>
<accession>A0ABR2ZT78</accession>
<evidence type="ECO:0000256" key="5">
    <source>
        <dbReference type="ARBA" id="ARBA00022723"/>
    </source>
</evidence>
<protein>
    <recommendedName>
        <fullName evidence="11">Cytochrome P450</fullName>
    </recommendedName>
</protein>
<evidence type="ECO:0000256" key="1">
    <source>
        <dbReference type="ARBA" id="ARBA00001971"/>
    </source>
</evidence>
<dbReference type="Gene3D" id="1.10.630.10">
    <property type="entry name" value="Cytochrome P450"/>
    <property type="match status" value="1"/>
</dbReference>
<sequence>MVELLGRDNNVGFTYYGERLKKLRGVLHKSLNPHALTEQWSHLLDEQSLELCNALLGSPLDPYNVVARKMQELVTLFAYGLRPSPSYLQLTKKVSEETGEAFQPGRWLVNFIPSLKYVPHWLPGAGFQRWAKQAKGLFLEMVREPFIEVRKNMVTGNLSRSFVLESLKDRTNEPEIVMYAAGSLFSAGTETLITVLMNLLAVLTRHQEVQQKAFSELNRLGHFPTYSDLPDLPYISCILQEIHRLYPPVALIPHSNIREEVYDDLEEIKAPLRIPKGSWVMANVWAVVHNEDEYPEPELFKPERFESPSALDPRLVTYGFGRRRCPGAHFADRYLSITIARLLTLFEIHPISEGEYPILEFTAGLVA</sequence>
<keyword evidence="6" id="KW-0560">Oxidoreductase</keyword>
<keyword evidence="7" id="KW-0408">Iron</keyword>
<dbReference type="PRINTS" id="PR00463">
    <property type="entry name" value="EP450I"/>
</dbReference>
<reference evidence="9 10" key="1">
    <citation type="submission" date="2024-05" db="EMBL/GenBank/DDBJ databases">
        <title>A draft genome resource for the thread blight pathogen Marasmius tenuissimus strain MS-2.</title>
        <authorList>
            <person name="Yulfo-Soto G.E."/>
            <person name="Baruah I.K."/>
            <person name="Amoako-Attah I."/>
            <person name="Bukari Y."/>
            <person name="Meinhardt L.W."/>
            <person name="Bailey B.A."/>
            <person name="Cohen S.P."/>
        </authorList>
    </citation>
    <scope>NUCLEOTIDE SEQUENCE [LARGE SCALE GENOMIC DNA]</scope>
    <source>
        <strain evidence="9 10">MS-2</strain>
    </source>
</reference>
<evidence type="ECO:0000256" key="2">
    <source>
        <dbReference type="ARBA" id="ARBA00005179"/>
    </source>
</evidence>
<dbReference type="SUPFAM" id="SSF48264">
    <property type="entry name" value="Cytochrome P450"/>
    <property type="match status" value="1"/>
</dbReference>
<evidence type="ECO:0000256" key="4">
    <source>
        <dbReference type="ARBA" id="ARBA00022617"/>
    </source>
</evidence>
<comment type="pathway">
    <text evidence="2">Secondary metabolite biosynthesis.</text>
</comment>
<dbReference type="PANTHER" id="PTHR46300:SF7">
    <property type="entry name" value="P450, PUTATIVE (EUROFUNG)-RELATED"/>
    <property type="match status" value="1"/>
</dbReference>
<organism evidence="9 10">
    <name type="scientific">Marasmius tenuissimus</name>
    <dbReference type="NCBI Taxonomy" id="585030"/>
    <lineage>
        <taxon>Eukaryota</taxon>
        <taxon>Fungi</taxon>
        <taxon>Dikarya</taxon>
        <taxon>Basidiomycota</taxon>
        <taxon>Agaricomycotina</taxon>
        <taxon>Agaricomycetes</taxon>
        <taxon>Agaricomycetidae</taxon>
        <taxon>Agaricales</taxon>
        <taxon>Marasmiineae</taxon>
        <taxon>Marasmiaceae</taxon>
        <taxon>Marasmius</taxon>
    </lineage>
</organism>
<comment type="cofactor">
    <cofactor evidence="1">
        <name>heme</name>
        <dbReference type="ChEBI" id="CHEBI:30413"/>
    </cofactor>
</comment>
<gene>
    <name evidence="9" type="ORF">AAF712_008313</name>
</gene>
<keyword evidence="8" id="KW-0503">Monooxygenase</keyword>
<keyword evidence="5" id="KW-0479">Metal-binding</keyword>
<keyword evidence="10" id="KW-1185">Reference proteome</keyword>
<proteinExistence type="inferred from homology"/>
<dbReference type="InterPro" id="IPR050364">
    <property type="entry name" value="Cytochrome_P450_fung"/>
</dbReference>
<comment type="caution">
    <text evidence="9">The sequence shown here is derived from an EMBL/GenBank/DDBJ whole genome shotgun (WGS) entry which is preliminary data.</text>
</comment>
<evidence type="ECO:0000256" key="7">
    <source>
        <dbReference type="ARBA" id="ARBA00023004"/>
    </source>
</evidence>
<evidence type="ECO:0000256" key="3">
    <source>
        <dbReference type="ARBA" id="ARBA00010617"/>
    </source>
</evidence>
<evidence type="ECO:0008006" key="11">
    <source>
        <dbReference type="Google" id="ProtNLM"/>
    </source>
</evidence>
<dbReference type="InterPro" id="IPR001128">
    <property type="entry name" value="Cyt_P450"/>
</dbReference>
<evidence type="ECO:0000256" key="8">
    <source>
        <dbReference type="ARBA" id="ARBA00023033"/>
    </source>
</evidence>
<evidence type="ECO:0000313" key="10">
    <source>
        <dbReference type="Proteomes" id="UP001437256"/>
    </source>
</evidence>
<comment type="similarity">
    <text evidence="3">Belongs to the cytochrome P450 family.</text>
</comment>
<dbReference type="Pfam" id="PF00067">
    <property type="entry name" value="p450"/>
    <property type="match status" value="1"/>
</dbReference>
<dbReference type="InterPro" id="IPR002401">
    <property type="entry name" value="Cyt_P450_E_grp-I"/>
</dbReference>